<protein>
    <submittedName>
        <fullName evidence="1">Uncharacterized protein</fullName>
    </submittedName>
</protein>
<evidence type="ECO:0000313" key="2">
    <source>
        <dbReference type="Proteomes" id="UP000237144"/>
    </source>
</evidence>
<dbReference type="Proteomes" id="UP000237144">
    <property type="component" value="Unassembled WGS sequence"/>
</dbReference>
<dbReference type="OrthoDB" id="2534744at2759"/>
<dbReference type="AlphaFoldDB" id="A0A2S5B7S0"/>
<keyword evidence="2" id="KW-1185">Reference proteome</keyword>
<dbReference type="EMBL" id="PJQD01000047">
    <property type="protein sequence ID" value="POY72807.1"/>
    <property type="molecule type" value="Genomic_DNA"/>
</dbReference>
<accession>A0A2S5B7S0</accession>
<evidence type="ECO:0000313" key="1">
    <source>
        <dbReference type="EMBL" id="POY72807.1"/>
    </source>
</evidence>
<proteinExistence type="predicted"/>
<gene>
    <name evidence="1" type="ORF">BMF94_4216</name>
</gene>
<sequence length="240" mass="26295">MASAAAPNDSADEIPPLAFETEEELRAVSGTSATSKGKGKAVLETDHDKKLANDLVVKDFYAKMEAIIVQNCTITGLSWSEYQRKKKRGGKRLLRISAAIGMANLGLRELGKTQPFDDTLHQRVLKYQNDLFDAREINARERVDAPARTAQYVDEIIRLDREHAGQLESARFEVPEEISLAKPRSRKSLGGAGEAPSAAQAQEYYEEGKASLDKLLADVPKLATAAEEARKVALDAGDLR</sequence>
<comment type="caution">
    <text evidence="1">The sequence shown here is derived from an EMBL/GenBank/DDBJ whole genome shotgun (WGS) entry which is preliminary data.</text>
</comment>
<organism evidence="1 2">
    <name type="scientific">Rhodotorula taiwanensis</name>
    <dbReference type="NCBI Taxonomy" id="741276"/>
    <lineage>
        <taxon>Eukaryota</taxon>
        <taxon>Fungi</taxon>
        <taxon>Dikarya</taxon>
        <taxon>Basidiomycota</taxon>
        <taxon>Pucciniomycotina</taxon>
        <taxon>Microbotryomycetes</taxon>
        <taxon>Sporidiobolales</taxon>
        <taxon>Sporidiobolaceae</taxon>
        <taxon>Rhodotorula</taxon>
    </lineage>
</organism>
<name>A0A2S5B7S0_9BASI</name>
<reference evidence="1 2" key="1">
    <citation type="journal article" date="2018" name="Front. Microbiol.">
        <title>Prospects for Fungal Bioremediation of Acidic Radioactive Waste Sites: Characterization and Genome Sequence of Rhodotorula taiwanensis MD1149.</title>
        <authorList>
            <person name="Tkavc R."/>
            <person name="Matrosova V.Y."/>
            <person name="Grichenko O.E."/>
            <person name="Gostincar C."/>
            <person name="Volpe R.P."/>
            <person name="Klimenkova P."/>
            <person name="Gaidamakova E.K."/>
            <person name="Zhou C.E."/>
            <person name="Stewart B.J."/>
            <person name="Lyman M.G."/>
            <person name="Malfatti S.A."/>
            <person name="Rubinfeld B."/>
            <person name="Courtot M."/>
            <person name="Singh J."/>
            <person name="Dalgard C.L."/>
            <person name="Hamilton T."/>
            <person name="Frey K.G."/>
            <person name="Gunde-Cimerman N."/>
            <person name="Dugan L."/>
            <person name="Daly M.J."/>
        </authorList>
    </citation>
    <scope>NUCLEOTIDE SEQUENCE [LARGE SCALE GENOMIC DNA]</scope>
    <source>
        <strain evidence="1 2">MD1149</strain>
    </source>
</reference>